<evidence type="ECO:0000313" key="3">
    <source>
        <dbReference type="Proteomes" id="UP000278807"/>
    </source>
</evidence>
<reference evidence="4" key="1">
    <citation type="submission" date="2017-02" db="UniProtKB">
        <authorList>
            <consortium name="WormBaseParasite"/>
        </authorList>
    </citation>
    <scope>IDENTIFICATION</scope>
</reference>
<evidence type="ECO:0000313" key="4">
    <source>
        <dbReference type="WBParaSite" id="HNAJ_0000340501-mRNA-1"/>
    </source>
</evidence>
<dbReference type="OrthoDB" id="6247835at2759"/>
<dbReference type="AlphaFoldDB" id="A0A0R3T8L7"/>
<evidence type="ECO:0000256" key="1">
    <source>
        <dbReference type="SAM" id="MobiDB-lite"/>
    </source>
</evidence>
<dbReference type="EMBL" id="UZAE01001982">
    <property type="protein sequence ID" value="VDN99263.1"/>
    <property type="molecule type" value="Genomic_DNA"/>
</dbReference>
<dbReference type="WBParaSite" id="HNAJ_0000340501-mRNA-1">
    <property type="protein sequence ID" value="HNAJ_0000340501-mRNA-1"/>
    <property type="gene ID" value="HNAJ_0000340501"/>
</dbReference>
<sequence length="576" mass="64797">MLNSPSLNHAKVLLHLKWFINRLTKSFEHKLQIFASSDFEINSERDSVNSLRESQTTIRSLNSPAKSPLSYLGNNLKNRSLSTDCDRISLNSKASEFECGAYRRKQLFSRPSNHNRSPKVRSLTNSPFMMRLSLTRILSSKRIPLSEYSDSNSDLDIGFSSDFPQLHFPNFSNGCLSQIDAKDISSSSFEYIEKLRVLLILKNTTESERRFNATRFAEHICVVYEYQIGFLQGLKSVHCAADYVAEVLVKAIRIGRITSLSTLEMSINLLHEEACRPSSSNKCIKTSPMTGTGEQLSWRLPEIWTKPGLRHNEVGGENCHNLNIVTHFLAPCGAELEIKRPDIYGYRNLIVLPNSESTLCNNGGAMENSNSKNATIFTNGNNEPLGVTDFYDIFPSDEETITVSNIRTGSRVRSPMSKVQKTEAATSSPIRRADVIRRQQNSKIKSPLLSTSVNLRQHLHRAYRPVFFVIYERPSVIDHLTECESFAAFCKRQNICPVMFLNQETDLFEGRVCSSLFQHFDIFCLTTNGYISKAAPEGSLTSPSDFKSPPGREETSRHRRVAGTCLGGIDNPGFTS</sequence>
<dbReference type="Proteomes" id="UP000278807">
    <property type="component" value="Unassembled WGS sequence"/>
</dbReference>
<name>A0A0R3T8L7_RODNA</name>
<evidence type="ECO:0000313" key="2">
    <source>
        <dbReference type="EMBL" id="VDN99263.1"/>
    </source>
</evidence>
<accession>A0A0R3T8L7</accession>
<feature type="region of interest" description="Disordered" evidence="1">
    <location>
        <begin position="536"/>
        <end position="576"/>
    </location>
</feature>
<organism evidence="4">
    <name type="scientific">Rodentolepis nana</name>
    <name type="common">Dwarf tapeworm</name>
    <name type="synonym">Hymenolepis nana</name>
    <dbReference type="NCBI Taxonomy" id="102285"/>
    <lineage>
        <taxon>Eukaryota</taxon>
        <taxon>Metazoa</taxon>
        <taxon>Spiralia</taxon>
        <taxon>Lophotrochozoa</taxon>
        <taxon>Platyhelminthes</taxon>
        <taxon>Cestoda</taxon>
        <taxon>Eucestoda</taxon>
        <taxon>Cyclophyllidea</taxon>
        <taxon>Hymenolepididae</taxon>
        <taxon>Rodentolepis</taxon>
    </lineage>
</organism>
<protein>
    <submittedName>
        <fullName evidence="4">Protein kinase domain-containing protein</fullName>
    </submittedName>
</protein>
<proteinExistence type="predicted"/>
<gene>
    <name evidence="2" type="ORF">HNAJ_LOCUS3404</name>
</gene>
<keyword evidence="3" id="KW-1185">Reference proteome</keyword>
<reference evidence="2 3" key="2">
    <citation type="submission" date="2018-11" db="EMBL/GenBank/DDBJ databases">
        <authorList>
            <consortium name="Pathogen Informatics"/>
        </authorList>
    </citation>
    <scope>NUCLEOTIDE SEQUENCE [LARGE SCALE GENOMIC DNA]</scope>
</reference>